<comment type="function">
    <text evidence="2">PPIases accelerate the folding of proteins. It catalyzes the cis-trans isomerization of proline imidic peptide bonds in oligopeptides.</text>
</comment>
<dbReference type="EMBL" id="CM026423">
    <property type="protein sequence ID" value="KAG0584825.1"/>
    <property type="molecule type" value="Genomic_DNA"/>
</dbReference>
<evidence type="ECO:0000259" key="3">
    <source>
        <dbReference type="PROSITE" id="PS50072"/>
    </source>
</evidence>
<dbReference type="InterPro" id="IPR029000">
    <property type="entry name" value="Cyclophilin-like_dom_sf"/>
</dbReference>
<dbReference type="InterPro" id="IPR044666">
    <property type="entry name" value="Cyclophilin_A-like"/>
</dbReference>
<dbReference type="EC" id="5.2.1.8" evidence="2"/>
<proteinExistence type="inferred from homology"/>
<dbReference type="GO" id="GO:0071013">
    <property type="term" value="C:catalytic step 2 spliceosome"/>
    <property type="evidence" value="ECO:0007669"/>
    <property type="project" value="TreeGrafter"/>
</dbReference>
<name>A0A8T0IP94_CERPU</name>
<feature type="domain" description="PPIase cyclophilin-type" evidence="3">
    <location>
        <begin position="10"/>
        <end position="153"/>
    </location>
</feature>
<gene>
    <name evidence="4" type="ORF">KC19_3G237400</name>
</gene>
<keyword evidence="5" id="KW-1185">Reference proteome</keyword>
<dbReference type="FunFam" id="2.40.100.10:FF:000133">
    <property type="entry name" value="Peptidyl-prolyl cis-trans isomerase"/>
    <property type="match status" value="1"/>
</dbReference>
<keyword evidence="2" id="KW-0413">Isomerase</keyword>
<dbReference type="InterPro" id="IPR002130">
    <property type="entry name" value="Cyclophilin-type_PPIase_dom"/>
</dbReference>
<evidence type="ECO:0000313" key="5">
    <source>
        <dbReference type="Proteomes" id="UP000822688"/>
    </source>
</evidence>
<evidence type="ECO:0000256" key="1">
    <source>
        <dbReference type="ARBA" id="ARBA00023186"/>
    </source>
</evidence>
<protein>
    <recommendedName>
        <fullName evidence="2">Peptidyl-prolyl cis-trans isomerase</fullName>
        <shortName evidence="2">PPIase</shortName>
        <ecNumber evidence="2">5.2.1.8</ecNumber>
    </recommendedName>
</protein>
<dbReference type="Pfam" id="PF00160">
    <property type="entry name" value="Pro_isomerase"/>
    <property type="match status" value="1"/>
</dbReference>
<dbReference type="Proteomes" id="UP000822688">
    <property type="component" value="Chromosome 3"/>
</dbReference>
<dbReference type="Gene3D" id="2.40.100.10">
    <property type="entry name" value="Cyclophilin-like"/>
    <property type="match status" value="1"/>
</dbReference>
<dbReference type="PROSITE" id="PS50072">
    <property type="entry name" value="CSA_PPIASE_2"/>
    <property type="match status" value="1"/>
</dbReference>
<evidence type="ECO:0000313" key="4">
    <source>
        <dbReference type="EMBL" id="KAG0584825.1"/>
    </source>
</evidence>
<dbReference type="PANTHER" id="PTHR45625:SF12">
    <property type="entry name" value="PEPTIDYL-PROLYL CIS-TRANS ISOMERASE"/>
    <property type="match status" value="1"/>
</dbReference>
<comment type="similarity">
    <text evidence="2">Belongs to the cyclophilin-type PPIase family.</text>
</comment>
<accession>A0A8T0IP94</accession>
<dbReference type="PRINTS" id="PR00153">
    <property type="entry name" value="CSAPPISMRASE"/>
</dbReference>
<comment type="caution">
    <text evidence="4">The sequence shown here is derived from an EMBL/GenBank/DDBJ whole genome shotgun (WGS) entry which is preliminary data.</text>
</comment>
<sequence>MAVTLSCTHGNLEIVLFTKDTSRTCRNFVELCKAGYYDGTTFHKIVPHFMCQAGDPSGTGRGGESIYGTKFADEMSAKHSHDRKGIVSMANSGRNSNTSQFFILFEPSPHLDGKHTIFGQVKEHCFPVLDAMQRVKVKTSKPIVPVKLFVAEVTEDPWHGQSLPIGSTIPTKPLIANDQTRILNESTMKQK</sequence>
<dbReference type="GO" id="GO:0003755">
    <property type="term" value="F:peptidyl-prolyl cis-trans isomerase activity"/>
    <property type="evidence" value="ECO:0007669"/>
    <property type="project" value="UniProtKB-UniRule"/>
</dbReference>
<reference evidence="4" key="1">
    <citation type="submission" date="2020-06" db="EMBL/GenBank/DDBJ databases">
        <title>WGS assembly of Ceratodon purpureus strain R40.</title>
        <authorList>
            <person name="Carey S.B."/>
            <person name="Jenkins J."/>
            <person name="Shu S."/>
            <person name="Lovell J.T."/>
            <person name="Sreedasyam A."/>
            <person name="Maumus F."/>
            <person name="Tiley G.P."/>
            <person name="Fernandez-Pozo N."/>
            <person name="Barry K."/>
            <person name="Chen C."/>
            <person name="Wang M."/>
            <person name="Lipzen A."/>
            <person name="Daum C."/>
            <person name="Saski C.A."/>
            <person name="Payton A.C."/>
            <person name="Mcbreen J.C."/>
            <person name="Conrad R.E."/>
            <person name="Kollar L.M."/>
            <person name="Olsson S."/>
            <person name="Huttunen S."/>
            <person name="Landis J.B."/>
            <person name="Wickett N.J."/>
            <person name="Johnson M.G."/>
            <person name="Rensing S.A."/>
            <person name="Grimwood J."/>
            <person name="Schmutz J."/>
            <person name="Mcdaniel S.F."/>
        </authorList>
    </citation>
    <scope>NUCLEOTIDE SEQUENCE</scope>
    <source>
        <strain evidence="4">R40</strain>
    </source>
</reference>
<dbReference type="SUPFAM" id="SSF50891">
    <property type="entry name" value="Cyclophilin-like"/>
    <property type="match status" value="1"/>
</dbReference>
<organism evidence="4 5">
    <name type="scientific">Ceratodon purpureus</name>
    <name type="common">Fire moss</name>
    <name type="synonym">Dicranum purpureum</name>
    <dbReference type="NCBI Taxonomy" id="3225"/>
    <lineage>
        <taxon>Eukaryota</taxon>
        <taxon>Viridiplantae</taxon>
        <taxon>Streptophyta</taxon>
        <taxon>Embryophyta</taxon>
        <taxon>Bryophyta</taxon>
        <taxon>Bryophytina</taxon>
        <taxon>Bryopsida</taxon>
        <taxon>Dicranidae</taxon>
        <taxon>Pseudoditrichales</taxon>
        <taxon>Ditrichaceae</taxon>
        <taxon>Ceratodon</taxon>
    </lineage>
</organism>
<dbReference type="PANTHER" id="PTHR45625">
    <property type="entry name" value="PEPTIDYL-PROLYL CIS-TRANS ISOMERASE-RELATED"/>
    <property type="match status" value="1"/>
</dbReference>
<dbReference type="AlphaFoldDB" id="A0A8T0IP94"/>
<keyword evidence="2" id="KW-0697">Rotamase</keyword>
<keyword evidence="1" id="KW-0143">Chaperone</keyword>
<comment type="catalytic activity">
    <reaction evidence="2">
        <text>[protein]-peptidylproline (omega=180) = [protein]-peptidylproline (omega=0)</text>
        <dbReference type="Rhea" id="RHEA:16237"/>
        <dbReference type="Rhea" id="RHEA-COMP:10747"/>
        <dbReference type="Rhea" id="RHEA-COMP:10748"/>
        <dbReference type="ChEBI" id="CHEBI:83833"/>
        <dbReference type="ChEBI" id="CHEBI:83834"/>
        <dbReference type="EC" id="5.2.1.8"/>
    </reaction>
</comment>
<evidence type="ECO:0000256" key="2">
    <source>
        <dbReference type="RuleBase" id="RU363019"/>
    </source>
</evidence>